<dbReference type="InterPro" id="IPR017081">
    <property type="entry name" value="Ribosomal_mS35"/>
</dbReference>
<dbReference type="GO" id="GO:0005763">
    <property type="term" value="C:mitochondrial small ribosomal subunit"/>
    <property type="evidence" value="ECO:0007669"/>
    <property type="project" value="UniProtKB-UniRule"/>
</dbReference>
<keyword evidence="5" id="KW-1185">Reference proteome</keyword>
<evidence type="ECO:0000313" key="5">
    <source>
        <dbReference type="Proteomes" id="UP000094565"/>
    </source>
</evidence>
<accession>A0A1B2JA81</accession>
<organism evidence="4 5">
    <name type="scientific">Komagataella pastoris</name>
    <name type="common">Yeast</name>
    <name type="synonym">Pichia pastoris</name>
    <dbReference type="NCBI Taxonomy" id="4922"/>
    <lineage>
        <taxon>Eukaryota</taxon>
        <taxon>Fungi</taxon>
        <taxon>Dikarya</taxon>
        <taxon>Ascomycota</taxon>
        <taxon>Saccharomycotina</taxon>
        <taxon>Pichiomycetes</taxon>
        <taxon>Pichiales</taxon>
        <taxon>Pichiaceae</taxon>
        <taxon>Komagataella</taxon>
    </lineage>
</organism>
<evidence type="ECO:0000313" key="4">
    <source>
        <dbReference type="EMBL" id="ANZ74911.1"/>
    </source>
</evidence>
<evidence type="ECO:0000256" key="2">
    <source>
        <dbReference type="SAM" id="MobiDB-lite"/>
    </source>
</evidence>
<comment type="subcellular location">
    <subcellularLocation>
        <location evidence="1">Mitochondrion</location>
    </subcellularLocation>
</comment>
<dbReference type="Pfam" id="PF10213">
    <property type="entry name" value="MRP-S28"/>
    <property type="match status" value="1"/>
</dbReference>
<comment type="similarity">
    <text evidence="1">Belongs to the mitochondrion-specific ribosomal protein mS35 family.</text>
</comment>
<evidence type="ECO:0000256" key="1">
    <source>
        <dbReference type="PIRNR" id="PIRNR036995"/>
    </source>
</evidence>
<dbReference type="GO" id="GO:0032543">
    <property type="term" value="P:mitochondrial translation"/>
    <property type="evidence" value="ECO:0007669"/>
    <property type="project" value="UniProtKB-UniRule"/>
</dbReference>
<sequence length="291" mass="34504">MHRVVRNFHQAARLLQETPLFLTPEKWKGLPSEKIFQLYQERVLSLGPKYTKDKHELEALLSTSKDTGFTYRQIQKIYEGGEISAYEVERKPVADDFKPQPFMFDDYPSQAHDLIDEHREQRYYNRVAAYELPQLAKFRQEFKKHSPTEKPLKFRYTTYLGESHPAERKVVLECRVSDLQLGQKESHKFKLLAGVRYDHSTGLFRMSSDRFPEPTQNAKYLTQTFNRLLAESKNLKDSFEDIPLDTRHTKARLAKKHRNKDYKFPASWNRPEDAPKPSMDVFREIYQQQKV</sequence>
<dbReference type="OrthoDB" id="283424at2759"/>
<feature type="region of interest" description="Disordered" evidence="2">
    <location>
        <begin position="253"/>
        <end position="277"/>
    </location>
</feature>
<dbReference type="PIRSF" id="PIRSF036995">
    <property type="entry name" value="RSM24"/>
    <property type="match status" value="1"/>
</dbReference>
<dbReference type="GO" id="GO:0003735">
    <property type="term" value="F:structural constituent of ribosome"/>
    <property type="evidence" value="ECO:0007669"/>
    <property type="project" value="UniProtKB-UniRule"/>
</dbReference>
<keyword evidence="1" id="KW-0496">Mitochondrion</keyword>
<keyword evidence="1" id="KW-0687">Ribonucleoprotein</keyword>
<protein>
    <recommendedName>
        <fullName evidence="1">Small ribosomal subunit protein mS35</fullName>
    </recommendedName>
    <alternativeName>
        <fullName evidence="1">37S ribosomal protein S24, mitochondrial</fullName>
    </alternativeName>
</protein>
<name>A0A1B2JA81_PICPA</name>
<dbReference type="AlphaFoldDB" id="A0A1B2JA81"/>
<reference evidence="4 5" key="1">
    <citation type="submission" date="2016-02" db="EMBL/GenBank/DDBJ databases">
        <title>Comparative genomic and transcriptomic foundation for Pichia pastoris.</title>
        <authorList>
            <person name="Love K.R."/>
            <person name="Shah K.A."/>
            <person name="Whittaker C.A."/>
            <person name="Wu J."/>
            <person name="Bartlett M.C."/>
            <person name="Ma D."/>
            <person name="Leeson R.L."/>
            <person name="Priest M."/>
            <person name="Young S.K."/>
            <person name="Love J.C."/>
        </authorList>
    </citation>
    <scope>NUCLEOTIDE SEQUENCE [LARGE SCALE GENOMIC DNA]</scope>
    <source>
        <strain evidence="4 5">ATCC 28485</strain>
    </source>
</reference>
<dbReference type="PANTHER" id="PTHR13490:SF0">
    <property type="entry name" value="SMALL RIBOSOMAL SUBUNIT PROTEIN MS35"/>
    <property type="match status" value="1"/>
</dbReference>
<dbReference type="InterPro" id="IPR019349">
    <property type="entry name" value="Ribosomal_mS35_mit"/>
</dbReference>
<evidence type="ECO:0000259" key="3">
    <source>
        <dbReference type="Pfam" id="PF10213"/>
    </source>
</evidence>
<dbReference type="EMBL" id="CP014585">
    <property type="protein sequence ID" value="ANZ74911.1"/>
    <property type="molecule type" value="Genomic_DNA"/>
</dbReference>
<keyword evidence="1" id="KW-0689">Ribosomal protein</keyword>
<gene>
    <name evidence="4" type="primary">RSM24</name>
    <name evidence="4" type="ORF">ATY40_BA7502172</name>
</gene>
<dbReference type="PANTHER" id="PTHR13490">
    <property type="entry name" value="MITOCHONDRIAL 28S RIBOSOMAL PROTEIN S28"/>
    <property type="match status" value="1"/>
</dbReference>
<feature type="domain" description="Small ribosomal subunit protein mS35 mitochondrial conserved" evidence="3">
    <location>
        <begin position="141"/>
        <end position="269"/>
    </location>
</feature>
<dbReference type="Proteomes" id="UP000094565">
    <property type="component" value="Chromosome 2"/>
</dbReference>
<proteinExistence type="inferred from homology"/>
<dbReference type="InterPro" id="IPR039848">
    <property type="entry name" value="Ribosomal_mS35_mt"/>
</dbReference>
<comment type="function">
    <text evidence="1">Component of the mitochondrial ribosome (mitoribosome), a dedicated translation machinery responsible for the synthesis of mitochondrial genome-encoded proteins, including at least some of the essential transmembrane subunits of the mitochondrial respiratory chain. The mitoribosomes are attached to the mitochondrial inner membrane and translation products are cotranslationally integrated into the membrane.</text>
</comment>